<dbReference type="RefSeq" id="WP_258731080.1">
    <property type="nucleotide sequence ID" value="NZ_JANTHZ010000001.1"/>
</dbReference>
<proteinExistence type="predicted"/>
<dbReference type="EMBL" id="JANTHZ010000001">
    <property type="protein sequence ID" value="MCS0494136.1"/>
    <property type="molecule type" value="Genomic_DNA"/>
</dbReference>
<evidence type="ECO:0000313" key="2">
    <source>
        <dbReference type="Proteomes" id="UP001151088"/>
    </source>
</evidence>
<sequence length="70" mass="7678">MGRMFIDCREVPSDRKCSVAIAADNERELLDAVVQHAVAVHGAKDTSEFRGELKKAIHQGTPPMQVHHAA</sequence>
<gene>
    <name evidence="1" type="ORF">NVS89_03430</name>
</gene>
<dbReference type="Proteomes" id="UP001151088">
    <property type="component" value="Unassembled WGS sequence"/>
</dbReference>
<dbReference type="Pfam" id="PF06348">
    <property type="entry name" value="DUF1059"/>
    <property type="match status" value="1"/>
</dbReference>
<protein>
    <submittedName>
        <fullName evidence="1">DUF1059 domain-containing protein</fullName>
    </submittedName>
</protein>
<name>A0A9X2T2S6_9HYPH</name>
<keyword evidence="2" id="KW-1185">Reference proteome</keyword>
<accession>A0A9X2T2S6</accession>
<dbReference type="InterPro" id="IPR009409">
    <property type="entry name" value="DUF1059"/>
</dbReference>
<comment type="caution">
    <text evidence="1">The sequence shown here is derived from an EMBL/GenBank/DDBJ whole genome shotgun (WGS) entry which is preliminary data.</text>
</comment>
<dbReference type="AlphaFoldDB" id="A0A9X2T2S6"/>
<organism evidence="1 2">
    <name type="scientific">Ancylobacter mangrovi</name>
    <dbReference type="NCBI Taxonomy" id="2972472"/>
    <lineage>
        <taxon>Bacteria</taxon>
        <taxon>Pseudomonadati</taxon>
        <taxon>Pseudomonadota</taxon>
        <taxon>Alphaproteobacteria</taxon>
        <taxon>Hyphomicrobiales</taxon>
        <taxon>Xanthobacteraceae</taxon>
        <taxon>Ancylobacter</taxon>
    </lineage>
</organism>
<evidence type="ECO:0000313" key="1">
    <source>
        <dbReference type="EMBL" id="MCS0494136.1"/>
    </source>
</evidence>
<reference evidence="1" key="1">
    <citation type="submission" date="2022-08" db="EMBL/GenBank/DDBJ databases">
        <authorList>
            <person name="Li F."/>
        </authorList>
    </citation>
    <scope>NUCLEOTIDE SEQUENCE</scope>
    <source>
        <strain evidence="1">MQZ15Z-1</strain>
    </source>
</reference>